<evidence type="ECO:0000313" key="1">
    <source>
        <dbReference type="EMBL" id="KAB1207760.1"/>
    </source>
</evidence>
<sequence>MADIELVYKLMRDEGFEAVKSIQFQCEPWCPPLLLFRNSLLLLVLVGCHSFVDDPCIVSRLAAATSSTSSRITTPIVERTQRREGGPHRLAQHISKQEVEETEHRIHDLAKNHKTKEFCWAKLRRERERCWPLCVRSLVDS</sequence>
<reference evidence="1 2" key="1">
    <citation type="journal article" date="2019" name="Plant Biotechnol. J.">
        <title>The red bayberry genome and genetic basis of sex determination.</title>
        <authorList>
            <person name="Jia H.M."/>
            <person name="Jia H.J."/>
            <person name="Cai Q.L."/>
            <person name="Wang Y."/>
            <person name="Zhao H.B."/>
            <person name="Yang W.F."/>
            <person name="Wang G.Y."/>
            <person name="Li Y.H."/>
            <person name="Zhan D.L."/>
            <person name="Shen Y.T."/>
            <person name="Niu Q.F."/>
            <person name="Chang L."/>
            <person name="Qiu J."/>
            <person name="Zhao L."/>
            <person name="Xie H.B."/>
            <person name="Fu W.Y."/>
            <person name="Jin J."/>
            <person name="Li X.W."/>
            <person name="Jiao Y."/>
            <person name="Zhou C.C."/>
            <person name="Tu T."/>
            <person name="Chai C.Y."/>
            <person name="Gao J.L."/>
            <person name="Fan L.J."/>
            <person name="van de Weg E."/>
            <person name="Wang J.Y."/>
            <person name="Gao Z.S."/>
        </authorList>
    </citation>
    <scope>NUCLEOTIDE SEQUENCE [LARGE SCALE GENOMIC DNA]</scope>
    <source>
        <tissue evidence="1">Leaves</tissue>
    </source>
</reference>
<proteinExistence type="predicted"/>
<organism evidence="1 2">
    <name type="scientific">Morella rubra</name>
    <name type="common">Chinese bayberry</name>
    <dbReference type="NCBI Taxonomy" id="262757"/>
    <lineage>
        <taxon>Eukaryota</taxon>
        <taxon>Viridiplantae</taxon>
        <taxon>Streptophyta</taxon>
        <taxon>Embryophyta</taxon>
        <taxon>Tracheophyta</taxon>
        <taxon>Spermatophyta</taxon>
        <taxon>Magnoliopsida</taxon>
        <taxon>eudicotyledons</taxon>
        <taxon>Gunneridae</taxon>
        <taxon>Pentapetalae</taxon>
        <taxon>rosids</taxon>
        <taxon>fabids</taxon>
        <taxon>Fagales</taxon>
        <taxon>Myricaceae</taxon>
        <taxon>Morella</taxon>
    </lineage>
</organism>
<gene>
    <name evidence="1" type="ORF">CJ030_MR7G017737</name>
</gene>
<protein>
    <submittedName>
        <fullName evidence="1">Uncharacterized protein</fullName>
    </submittedName>
</protein>
<keyword evidence="2" id="KW-1185">Reference proteome</keyword>
<dbReference type="AlphaFoldDB" id="A0A6A1V9B4"/>
<comment type="caution">
    <text evidence="1">The sequence shown here is derived from an EMBL/GenBank/DDBJ whole genome shotgun (WGS) entry which is preliminary data.</text>
</comment>
<accession>A0A6A1V9B4</accession>
<dbReference type="Proteomes" id="UP000516437">
    <property type="component" value="Chromosome 7"/>
</dbReference>
<evidence type="ECO:0000313" key="2">
    <source>
        <dbReference type="Proteomes" id="UP000516437"/>
    </source>
</evidence>
<dbReference type="EMBL" id="RXIC02000025">
    <property type="protein sequence ID" value="KAB1207760.1"/>
    <property type="molecule type" value="Genomic_DNA"/>
</dbReference>
<name>A0A6A1V9B4_9ROSI</name>